<comment type="caution">
    <text evidence="3">The sequence shown here is derived from an EMBL/GenBank/DDBJ whole genome shotgun (WGS) entry which is preliminary data.</text>
</comment>
<evidence type="ECO:0000313" key="3">
    <source>
        <dbReference type="EMBL" id="GMI21747.1"/>
    </source>
</evidence>
<organism evidence="3 4">
    <name type="scientific">Triparma columacea</name>
    <dbReference type="NCBI Taxonomy" id="722753"/>
    <lineage>
        <taxon>Eukaryota</taxon>
        <taxon>Sar</taxon>
        <taxon>Stramenopiles</taxon>
        <taxon>Ochrophyta</taxon>
        <taxon>Bolidophyceae</taxon>
        <taxon>Parmales</taxon>
        <taxon>Triparmaceae</taxon>
        <taxon>Triparma</taxon>
    </lineage>
</organism>
<reference evidence="4" key="1">
    <citation type="journal article" date="2023" name="Commun. Biol.">
        <title>Genome analysis of Parmales, the sister group of diatoms, reveals the evolutionary specialization of diatoms from phago-mixotrophs to photoautotrophs.</title>
        <authorList>
            <person name="Ban H."/>
            <person name="Sato S."/>
            <person name="Yoshikawa S."/>
            <person name="Yamada K."/>
            <person name="Nakamura Y."/>
            <person name="Ichinomiya M."/>
            <person name="Sato N."/>
            <person name="Blanc-Mathieu R."/>
            <person name="Endo H."/>
            <person name="Kuwata A."/>
            <person name="Ogata H."/>
        </authorList>
    </citation>
    <scope>NUCLEOTIDE SEQUENCE [LARGE SCALE GENOMIC DNA]</scope>
</reference>
<feature type="coiled-coil region" evidence="1">
    <location>
        <begin position="764"/>
        <end position="844"/>
    </location>
</feature>
<feature type="coiled-coil region" evidence="1">
    <location>
        <begin position="1579"/>
        <end position="1613"/>
    </location>
</feature>
<feature type="coiled-coil region" evidence="1">
    <location>
        <begin position="7"/>
        <end position="376"/>
    </location>
</feature>
<dbReference type="GO" id="GO:0005737">
    <property type="term" value="C:cytoplasm"/>
    <property type="evidence" value="ECO:0007669"/>
    <property type="project" value="TreeGrafter"/>
</dbReference>
<feature type="region of interest" description="Disordered" evidence="2">
    <location>
        <begin position="1826"/>
        <end position="1845"/>
    </location>
</feature>
<proteinExistence type="predicted"/>
<feature type="region of interest" description="Disordered" evidence="2">
    <location>
        <begin position="1921"/>
        <end position="1975"/>
    </location>
</feature>
<dbReference type="GO" id="GO:0000146">
    <property type="term" value="F:microfilament motor activity"/>
    <property type="evidence" value="ECO:0007669"/>
    <property type="project" value="TreeGrafter"/>
</dbReference>
<dbReference type="GO" id="GO:0032982">
    <property type="term" value="C:myosin filament"/>
    <property type="evidence" value="ECO:0007669"/>
    <property type="project" value="TreeGrafter"/>
</dbReference>
<feature type="coiled-coil region" evidence="1">
    <location>
        <begin position="651"/>
        <end position="678"/>
    </location>
</feature>
<feature type="compositionally biased region" description="Basic and acidic residues" evidence="2">
    <location>
        <begin position="1303"/>
        <end position="1317"/>
    </location>
</feature>
<dbReference type="OrthoDB" id="73291at2759"/>
<feature type="compositionally biased region" description="Basic and acidic residues" evidence="2">
    <location>
        <begin position="1889"/>
        <end position="1906"/>
    </location>
</feature>
<dbReference type="PANTHER" id="PTHR45615:SF40">
    <property type="entry name" value="MYOSIN HEAVY CHAIN, NON-MUSCLE"/>
    <property type="match status" value="1"/>
</dbReference>
<feature type="compositionally biased region" description="Polar residues" evidence="2">
    <location>
        <begin position="1958"/>
        <end position="1967"/>
    </location>
</feature>
<feature type="coiled-coil region" evidence="1">
    <location>
        <begin position="983"/>
        <end position="1010"/>
    </location>
</feature>
<feature type="coiled-coil region" evidence="1">
    <location>
        <begin position="1116"/>
        <end position="1150"/>
    </location>
</feature>
<keyword evidence="4" id="KW-1185">Reference proteome</keyword>
<dbReference type="GO" id="GO:0016460">
    <property type="term" value="C:myosin II complex"/>
    <property type="evidence" value="ECO:0007669"/>
    <property type="project" value="TreeGrafter"/>
</dbReference>
<sequence length="2480" mass="280024">MSDAARLEELEAELMDLYTTLDERDRRIADLEAGGAATPRGVIKDDDIVKVTEERDMLQGDLEKYKDDLMEKNDIIADLQAQLAQRNIENDTLKSDKKNLQDELVDTRKVLEEKKRGLLQITKQNESQKKQHKDGSSAQYQLELENQRLRTTVAELEENEAELVQELELVSEERAELESKATELAAKCDGLQTDLDTKTVKVSALETDYEELSLKVEAENDAQMEWEEKTAKKAENHRKERAKLMDDLEVERNRVRNLEAKVESLKDTTVQGEMQKQIETLRADLNNYKSELEASLSDKDQIEIDLENVYRALEDANERQEERLMEAIAKERQQLKQLEAQVNDFKNREAEARERYKELENQKDEVEVRLNQAEDWNAVYEEGHGLKDAVRYQKKLKADIKRRDHDNAQMSERLGEEIDKRKALETACQMLKEKAGLARDFAFDDKEIREAMVGDQGRLEAINIELTKQVDMLEADRLKLMRQLRDNAAQIGEKGIRFWGLSAGQLMKVTEFATNLRDGITDLPLDDKSLELSAKVKTLEMQVSTDKLTIERLEREISGLDGNYAANSGGSPELFAMKEMLENLQKDNRSLTETISKISTEGGGFRPFNADSAATSLTPQIRKQAEMVIQEPLVDMPQPAQMQFSKLVEAHASLTEDIMDLRKELKDAKKAAHSSEDVARLSQEVAKMINLAGGVPAQQQQQTPGGIGGALQTPNTVSFGNTVKFPMKTPNTPGGQAMLSKQLNALSLPPEEWAEEVRELNGQLIECLEQLSDREKELEEHEELLRRYEGHLGSMRQQSALLYKEHMESVEKSVDSEKRLNRQIDELRGEREALTLRVTRYQELAALEEKESSNPSSVHKALRDLTRRVTVHEVNEQTLARKYGSLESQLKVEAEARVRAENSLVEIEVSSRKRILYLEQWKSYSVELTERLQRQLAKSVPDSEHNKVLRELEMIREDYLDLLHKEADVRLRLTEQKDLPRKLKRYQHKADELEIQLVKAQADAKAAGEELEHQKMLTNMAGSNGSNGDINVLVAEAARFRGEAARFELEFKSADATVKKLTQRVVEFSTENDSLRERLRVSDSHERHGRSLAEAARRRCLEIENKYEKGLSHSEASELLEKQEFLMAQLEKSERDVEKYKELADLASSQASALEAIKSDHAEQLLEMQNKCGDIESKTDDDAIIGRLQRQLLVAKQGYKDSMRKIENLRSTVRKKEAMSRLFEHRLDKREEALHKAREEARIQISSLRDALRDLAFNGGDATAALQFIQVKSEARKQGAEVGTTSILEKAKQLSTKVSEMSKQSESREEELNNSEDMRRRLENQVAELIVERESADQLVADLQEASAQDTKSSVVAKRLIAISEEVRTNKLAALQARRQVATLKDEKRNLETTLARCEDTIEALEESKAELETRNLLSQGEGGEGSGATMDAKDLVNASTPGDVKLLMQMTPAGKEGLKVTPPGGLGTAGPVTLDDEDTLGVAEEFDDARARKIRADLDKYRQEVADLKEQQKIAEETKEMYAARCDALSKDVEHYKVMSMTGGASPNVEGTPASSSGGGGVMTRDQLKMQEAAHQTISSLKQLVTEKNRIIEKYKRQIKQNKELARRATAADRKEVEKLTDKIYSENEDAIGKLRNAVKMMERGGEGSISNGPGYKGDMKGGLVEQVEQAALLIAEKDDAIQKLELKLRTAEGARERAESRCGGALEEMDRQKADMITLAAQLQESEERVLEAMEDRSAAKKISELQSQLRSKETKMATLRQAVVKLKQAFIESEEARAAGDIAARHSRHEALGNDKEALKDEIHDMRSQLSSLIEEMAGAKSALSSAKSSKEKSDRALTKVRGENEKLEERIDELEDEIRKANEATDDAVRVKEEAMGKMRKMGSKMKDMKGESAKGDGEEKAELADLKKRIMVLTSQNLALRSAAAGQRLRKEKAEEEKDDESNGKGRVKEVSRPSSSGTGSRLSGADEKKLQRRIEILERRLEEKSSELETALGSADQARKLLDRANKEKDFAQKQKEKSDREIKNVKSSGMGDLSSLEETREKLFQLEEDLVRARRQAELEMPRTISGLKAELGEALEDKRDAESTLKATLERYRGGKDGLRESESLYMREEQLREEVAVLKKARRDLESKLLQRDSEMMEAKFDLEQAQLDKGRQTRRITELTQSVQAAKRLSRGNGGGGGGGGEREVGGRFKRARDLEGVVDALKRVVEKLKGENERLRRGAADSVRNAESDRRAKDAQRKAQELSEENKSLRTRALAGDEAVQRLAQRGETLNQMRRQLKARDDELRTLTRKLEEADRSKTMMVDEMEHANKRTNSLERELLSARREVGESGGRRLGEEESRREMERLEREIEEQKSVIRTLRESSRAGGGSGGKETYALRQQIGDLKAQLQGVERDKQRLERRVASGGGGGGGTSSREGSLLGEVKKLREENKGLQKELSAFDLDFFEEIEDLKYKYNRAQQKLRDAGLR</sequence>
<feature type="coiled-coil region" evidence="1">
    <location>
        <begin position="536"/>
        <end position="601"/>
    </location>
</feature>
<feature type="region of interest" description="Disordered" evidence="2">
    <location>
        <begin position="1296"/>
        <end position="1317"/>
    </location>
</feature>
<accession>A0A9W7L273</accession>
<protein>
    <submittedName>
        <fullName evidence="3">Uncharacterized protein</fullName>
    </submittedName>
</protein>
<feature type="compositionally biased region" description="Basic and acidic residues" evidence="2">
    <location>
        <begin position="1937"/>
        <end position="1957"/>
    </location>
</feature>
<feature type="region of interest" description="Disordered" evidence="2">
    <location>
        <begin position="1881"/>
        <end position="1906"/>
    </location>
</feature>
<dbReference type="EMBL" id="BRYA01000534">
    <property type="protein sequence ID" value="GMI21747.1"/>
    <property type="molecule type" value="Genomic_DNA"/>
</dbReference>
<feature type="region of interest" description="Disordered" evidence="2">
    <location>
        <begin position="1456"/>
        <end position="1476"/>
    </location>
</feature>
<gene>
    <name evidence="3" type="ORF">TrCOL_g13286</name>
</gene>
<feature type="coiled-coil region" evidence="1">
    <location>
        <begin position="1374"/>
        <end position="1422"/>
    </location>
</feature>
<keyword evidence="1" id="KW-0175">Coiled coil</keyword>
<evidence type="ECO:0000256" key="2">
    <source>
        <dbReference type="SAM" id="MobiDB-lite"/>
    </source>
</evidence>
<dbReference type="GO" id="GO:0051015">
    <property type="term" value="F:actin filament binding"/>
    <property type="evidence" value="ECO:0007669"/>
    <property type="project" value="TreeGrafter"/>
</dbReference>
<evidence type="ECO:0000313" key="4">
    <source>
        <dbReference type="Proteomes" id="UP001165065"/>
    </source>
</evidence>
<feature type="compositionally biased region" description="Basic and acidic residues" evidence="2">
    <location>
        <begin position="1832"/>
        <end position="1845"/>
    </location>
</feature>
<dbReference type="PANTHER" id="PTHR45615">
    <property type="entry name" value="MYOSIN HEAVY CHAIN, NON-MUSCLE"/>
    <property type="match status" value="1"/>
</dbReference>
<feature type="compositionally biased region" description="Basic and acidic residues" evidence="2">
    <location>
        <begin position="2003"/>
        <end position="2031"/>
    </location>
</feature>
<feature type="region of interest" description="Disordered" evidence="2">
    <location>
        <begin position="2224"/>
        <end position="2261"/>
    </location>
</feature>
<feature type="compositionally biased region" description="Basic and acidic residues" evidence="2">
    <location>
        <begin position="2404"/>
        <end position="2414"/>
    </location>
</feature>
<evidence type="ECO:0000256" key="1">
    <source>
        <dbReference type="SAM" id="Coils"/>
    </source>
</evidence>
<name>A0A9W7L273_9STRA</name>
<dbReference type="Proteomes" id="UP001165065">
    <property type="component" value="Unassembled WGS sequence"/>
</dbReference>
<feature type="region of interest" description="Disordered" evidence="2">
    <location>
        <begin position="1989"/>
        <end position="2043"/>
    </location>
</feature>
<feature type="region of interest" description="Disordered" evidence="2">
    <location>
        <begin position="2404"/>
        <end position="2435"/>
    </location>
</feature>
<feature type="coiled-coil region" evidence="1">
    <location>
        <begin position="1492"/>
        <end position="1526"/>
    </location>
</feature>
<feature type="compositionally biased region" description="Basic and acidic residues" evidence="2">
    <location>
        <begin position="2224"/>
        <end position="2259"/>
    </location>
</feature>